<dbReference type="OrthoDB" id="276016at2"/>
<feature type="transmembrane region" description="Helical" evidence="1">
    <location>
        <begin position="184"/>
        <end position="201"/>
    </location>
</feature>
<dbReference type="EMBL" id="CP036271">
    <property type="protein sequence ID" value="QDT56113.1"/>
    <property type="molecule type" value="Genomic_DNA"/>
</dbReference>
<evidence type="ECO:0008006" key="4">
    <source>
        <dbReference type="Google" id="ProtNLM"/>
    </source>
</evidence>
<gene>
    <name evidence="2" type="ORF">Pan44_41640</name>
</gene>
<feature type="transmembrane region" description="Helical" evidence="1">
    <location>
        <begin position="146"/>
        <end position="164"/>
    </location>
</feature>
<evidence type="ECO:0000313" key="3">
    <source>
        <dbReference type="Proteomes" id="UP000315700"/>
    </source>
</evidence>
<evidence type="ECO:0000313" key="2">
    <source>
        <dbReference type="EMBL" id="QDT56113.1"/>
    </source>
</evidence>
<proteinExistence type="predicted"/>
<feature type="transmembrane region" description="Helical" evidence="1">
    <location>
        <begin position="208"/>
        <end position="230"/>
    </location>
</feature>
<dbReference type="KEGG" id="ccos:Pan44_41640"/>
<feature type="transmembrane region" description="Helical" evidence="1">
    <location>
        <begin position="60"/>
        <end position="76"/>
    </location>
</feature>
<reference evidence="2 3" key="1">
    <citation type="submission" date="2019-02" db="EMBL/GenBank/DDBJ databases">
        <title>Deep-cultivation of Planctomycetes and their phenomic and genomic characterization uncovers novel biology.</title>
        <authorList>
            <person name="Wiegand S."/>
            <person name="Jogler M."/>
            <person name="Boedeker C."/>
            <person name="Pinto D."/>
            <person name="Vollmers J."/>
            <person name="Rivas-Marin E."/>
            <person name="Kohn T."/>
            <person name="Peeters S.H."/>
            <person name="Heuer A."/>
            <person name="Rast P."/>
            <person name="Oberbeckmann S."/>
            <person name="Bunk B."/>
            <person name="Jeske O."/>
            <person name="Meyerdierks A."/>
            <person name="Storesund J.E."/>
            <person name="Kallscheuer N."/>
            <person name="Luecker S."/>
            <person name="Lage O.M."/>
            <person name="Pohl T."/>
            <person name="Merkel B.J."/>
            <person name="Hornburger P."/>
            <person name="Mueller R.-W."/>
            <person name="Bruemmer F."/>
            <person name="Labrenz M."/>
            <person name="Spormann A.M."/>
            <person name="Op den Camp H."/>
            <person name="Overmann J."/>
            <person name="Amann R."/>
            <person name="Jetten M.S.M."/>
            <person name="Mascher T."/>
            <person name="Medema M.H."/>
            <person name="Devos D.P."/>
            <person name="Kaster A.-K."/>
            <person name="Ovreas L."/>
            <person name="Rohde M."/>
            <person name="Galperin M.Y."/>
            <person name="Jogler C."/>
        </authorList>
    </citation>
    <scope>NUCLEOTIDE SEQUENCE [LARGE SCALE GENOMIC DNA]</scope>
    <source>
        <strain evidence="2 3">Pan44</strain>
    </source>
</reference>
<dbReference type="InterPro" id="IPR037185">
    <property type="entry name" value="EmrE-like"/>
</dbReference>
<name>A0A517SIZ5_9PLAN</name>
<keyword evidence="1" id="KW-1133">Transmembrane helix</keyword>
<feature type="transmembrane region" description="Helical" evidence="1">
    <location>
        <begin position="21"/>
        <end position="40"/>
    </location>
</feature>
<accession>A0A517SIZ5</accession>
<organism evidence="2 3">
    <name type="scientific">Caulifigura coniformis</name>
    <dbReference type="NCBI Taxonomy" id="2527983"/>
    <lineage>
        <taxon>Bacteria</taxon>
        <taxon>Pseudomonadati</taxon>
        <taxon>Planctomycetota</taxon>
        <taxon>Planctomycetia</taxon>
        <taxon>Planctomycetales</taxon>
        <taxon>Planctomycetaceae</taxon>
        <taxon>Caulifigura</taxon>
    </lineage>
</organism>
<sequence>MSASQGDSRSPGEHRRRTAHIGLAFGIGAALAYTCTNILLRNSAGPTDLGWNCWATCLKAVPSALAAWALIVYRWTQGERGLDGWKSFLWLTLNGFVMQFGGNISFQYAMSFGGLALTVPMCFCTLILSGALGGRLFLKETISRRAMVAMWCLIAAVVILSQGANEAADKMRGEATFADMAKAIVFSGLSGLGYGFGGVSIRRAVTGTGTIASTIAPLSTIGVVGPGLIAWNQMGSSGLAAVPWEMNATILAAGTCNAFGFFFVGAAMARLPIVRVNLINASQTAMCALGGIIFFSEPATWWIGLPGGSAWGPG</sequence>
<dbReference type="RefSeq" id="WP_145033027.1">
    <property type="nucleotide sequence ID" value="NZ_CP036271.1"/>
</dbReference>
<dbReference type="AlphaFoldDB" id="A0A517SIZ5"/>
<feature type="transmembrane region" description="Helical" evidence="1">
    <location>
        <begin position="250"/>
        <end position="273"/>
    </location>
</feature>
<dbReference type="InParanoid" id="A0A517SIZ5"/>
<evidence type="ECO:0000256" key="1">
    <source>
        <dbReference type="SAM" id="Phobius"/>
    </source>
</evidence>
<keyword evidence="1" id="KW-0472">Membrane</keyword>
<protein>
    <recommendedName>
        <fullName evidence="4">EamA-like transporter family protein</fullName>
    </recommendedName>
</protein>
<dbReference type="Proteomes" id="UP000315700">
    <property type="component" value="Chromosome"/>
</dbReference>
<keyword evidence="1" id="KW-0812">Transmembrane</keyword>
<feature type="transmembrane region" description="Helical" evidence="1">
    <location>
        <begin position="88"/>
        <end position="106"/>
    </location>
</feature>
<keyword evidence="3" id="KW-1185">Reference proteome</keyword>
<feature type="transmembrane region" description="Helical" evidence="1">
    <location>
        <begin position="112"/>
        <end position="134"/>
    </location>
</feature>
<dbReference type="SUPFAM" id="SSF103481">
    <property type="entry name" value="Multidrug resistance efflux transporter EmrE"/>
    <property type="match status" value="2"/>
</dbReference>